<sequence>MVVSDPDNFQERLDIRLTWGLLAGRLNMPVVFVIGRPDQHETSMNDLLKEQKDWKDLLLMDMVDTYKNLTLKSAAILSYIHHFDIDTRFVVKARVVRTKTPFGIKHMPNAVPNPASLCQNLNERKILIRSHFASFKQIHKRINKSNWWWSLAYNCGFKFE</sequence>
<proteinExistence type="inferred from homology"/>
<evidence type="ECO:0000256" key="10">
    <source>
        <dbReference type="RuleBase" id="RU363063"/>
    </source>
</evidence>
<evidence type="ECO:0000256" key="6">
    <source>
        <dbReference type="ARBA" id="ARBA00022968"/>
    </source>
</evidence>
<keyword evidence="12" id="KW-1185">Reference proteome</keyword>
<dbReference type="GO" id="GO:0006493">
    <property type="term" value="P:protein O-linked glycosylation"/>
    <property type="evidence" value="ECO:0007669"/>
    <property type="project" value="TreeGrafter"/>
</dbReference>
<evidence type="ECO:0000256" key="7">
    <source>
        <dbReference type="ARBA" id="ARBA00022989"/>
    </source>
</evidence>
<dbReference type="STRING" id="6832.A0A553PJS7"/>
<comment type="similarity">
    <text evidence="2 10">Belongs to the glycosyltransferase 31 family.</text>
</comment>
<dbReference type="AlphaFoldDB" id="A0A553PJS7"/>
<evidence type="ECO:0000256" key="3">
    <source>
        <dbReference type="ARBA" id="ARBA00022676"/>
    </source>
</evidence>
<organism evidence="11 12">
    <name type="scientific">Tigriopus californicus</name>
    <name type="common">Marine copepod</name>
    <dbReference type="NCBI Taxonomy" id="6832"/>
    <lineage>
        <taxon>Eukaryota</taxon>
        <taxon>Metazoa</taxon>
        <taxon>Ecdysozoa</taxon>
        <taxon>Arthropoda</taxon>
        <taxon>Crustacea</taxon>
        <taxon>Multicrustacea</taxon>
        <taxon>Hexanauplia</taxon>
        <taxon>Copepoda</taxon>
        <taxon>Harpacticoida</taxon>
        <taxon>Harpacticidae</taxon>
        <taxon>Tigriopus</taxon>
    </lineage>
</organism>
<dbReference type="PANTHER" id="PTHR11214">
    <property type="entry name" value="BETA-1,3-N-ACETYLGLUCOSAMINYLTRANSFERASE"/>
    <property type="match status" value="1"/>
</dbReference>
<evidence type="ECO:0000256" key="2">
    <source>
        <dbReference type="ARBA" id="ARBA00008661"/>
    </source>
</evidence>
<evidence type="ECO:0000256" key="9">
    <source>
        <dbReference type="ARBA" id="ARBA00023136"/>
    </source>
</evidence>
<keyword evidence="3 10" id="KW-0328">Glycosyltransferase</keyword>
<dbReference type="Pfam" id="PF01762">
    <property type="entry name" value="Galactosyl_T"/>
    <property type="match status" value="1"/>
</dbReference>
<accession>A0A553PJS7</accession>
<keyword evidence="7" id="KW-1133">Transmembrane helix</keyword>
<evidence type="ECO:0000256" key="4">
    <source>
        <dbReference type="ARBA" id="ARBA00022679"/>
    </source>
</evidence>
<keyword evidence="4" id="KW-0808">Transferase</keyword>
<reference evidence="11 12" key="1">
    <citation type="journal article" date="2018" name="Nat. Ecol. Evol.">
        <title>Genomic signatures of mitonuclear coevolution across populations of Tigriopus californicus.</title>
        <authorList>
            <person name="Barreto F.S."/>
            <person name="Watson E.T."/>
            <person name="Lima T.G."/>
            <person name="Willett C.S."/>
            <person name="Edmands S."/>
            <person name="Li W."/>
            <person name="Burton R.S."/>
        </authorList>
    </citation>
    <scope>NUCLEOTIDE SEQUENCE [LARGE SCALE GENOMIC DNA]</scope>
    <source>
        <strain evidence="11 12">San Diego</strain>
    </source>
</reference>
<gene>
    <name evidence="11" type="ORF">TCAL_07723</name>
</gene>
<evidence type="ECO:0000256" key="1">
    <source>
        <dbReference type="ARBA" id="ARBA00004323"/>
    </source>
</evidence>
<keyword evidence="8 10" id="KW-0333">Golgi apparatus</keyword>
<dbReference type="EMBL" id="VCGU01000003">
    <property type="protein sequence ID" value="TRY77928.1"/>
    <property type="molecule type" value="Genomic_DNA"/>
</dbReference>
<dbReference type="EC" id="2.4.1.-" evidence="10"/>
<comment type="subcellular location">
    <subcellularLocation>
        <location evidence="1 10">Golgi apparatus membrane</location>
        <topology evidence="1 10">Single-pass type II membrane protein</topology>
    </subcellularLocation>
</comment>
<evidence type="ECO:0000256" key="5">
    <source>
        <dbReference type="ARBA" id="ARBA00022692"/>
    </source>
</evidence>
<evidence type="ECO:0000313" key="12">
    <source>
        <dbReference type="Proteomes" id="UP000318571"/>
    </source>
</evidence>
<keyword evidence="5" id="KW-0812">Transmembrane</keyword>
<evidence type="ECO:0000256" key="8">
    <source>
        <dbReference type="ARBA" id="ARBA00023034"/>
    </source>
</evidence>
<evidence type="ECO:0000313" key="11">
    <source>
        <dbReference type="EMBL" id="TRY77928.1"/>
    </source>
</evidence>
<keyword evidence="6" id="KW-0735">Signal-anchor</keyword>
<name>A0A553PJS7_TIGCA</name>
<dbReference type="GO" id="GO:0000139">
    <property type="term" value="C:Golgi membrane"/>
    <property type="evidence" value="ECO:0007669"/>
    <property type="project" value="UniProtKB-SubCell"/>
</dbReference>
<comment type="caution">
    <text evidence="11">The sequence shown here is derived from an EMBL/GenBank/DDBJ whole genome shotgun (WGS) entry which is preliminary data.</text>
</comment>
<protein>
    <recommendedName>
        <fullName evidence="10">Hexosyltransferase</fullName>
        <ecNumber evidence="10">2.4.1.-</ecNumber>
    </recommendedName>
</protein>
<dbReference type="GO" id="GO:0016758">
    <property type="term" value="F:hexosyltransferase activity"/>
    <property type="evidence" value="ECO:0007669"/>
    <property type="project" value="InterPro"/>
</dbReference>
<dbReference type="PANTHER" id="PTHR11214:SF314">
    <property type="entry name" value="HEXOSYLTRANSFERASE"/>
    <property type="match status" value="1"/>
</dbReference>
<keyword evidence="9" id="KW-0472">Membrane</keyword>
<dbReference type="Proteomes" id="UP000318571">
    <property type="component" value="Chromosome 11"/>
</dbReference>
<dbReference type="InterPro" id="IPR002659">
    <property type="entry name" value="Glyco_trans_31"/>
</dbReference>